<dbReference type="InterPro" id="IPR045090">
    <property type="entry name" value="Pept_M3A_M3B"/>
</dbReference>
<keyword evidence="3" id="KW-0963">Cytoplasm</keyword>
<dbReference type="FunCoup" id="A0A0C3HZA8">
    <property type="interactions" value="771"/>
</dbReference>
<dbReference type="InParanoid" id="A0A0C3HZA8"/>
<dbReference type="Gene3D" id="1.20.1050.40">
    <property type="entry name" value="Endopeptidase. Chain P, domain 1"/>
    <property type="match status" value="1"/>
</dbReference>
<dbReference type="InterPro" id="IPR001567">
    <property type="entry name" value="Pept_M3A_M3B_dom"/>
</dbReference>
<dbReference type="AlphaFoldDB" id="A0A0C3HZA8"/>
<evidence type="ECO:0000259" key="10">
    <source>
        <dbReference type="Pfam" id="PF01432"/>
    </source>
</evidence>
<dbReference type="Gene3D" id="3.40.390.10">
    <property type="entry name" value="Collagenase (Catalytic Domain)"/>
    <property type="match status" value="1"/>
</dbReference>
<comment type="subcellular location">
    <subcellularLocation>
        <location evidence="1">Cytoplasm</location>
    </subcellularLocation>
</comment>
<dbReference type="Proteomes" id="UP000054321">
    <property type="component" value="Unassembled WGS sequence"/>
</dbReference>
<evidence type="ECO:0000256" key="6">
    <source>
        <dbReference type="ARBA" id="ARBA00022801"/>
    </source>
</evidence>
<evidence type="ECO:0000256" key="7">
    <source>
        <dbReference type="ARBA" id="ARBA00022833"/>
    </source>
</evidence>
<dbReference type="GO" id="GO:0005758">
    <property type="term" value="C:mitochondrial intermembrane space"/>
    <property type="evidence" value="ECO:0007669"/>
    <property type="project" value="TreeGrafter"/>
</dbReference>
<evidence type="ECO:0000313" key="12">
    <source>
        <dbReference type="Proteomes" id="UP000054321"/>
    </source>
</evidence>
<reference evidence="12" key="2">
    <citation type="submission" date="2015-01" db="EMBL/GenBank/DDBJ databases">
        <title>Evolutionary Origins and Diversification of the Mycorrhizal Mutualists.</title>
        <authorList>
            <consortium name="DOE Joint Genome Institute"/>
            <consortium name="Mycorrhizal Genomics Consortium"/>
            <person name="Kohler A."/>
            <person name="Kuo A."/>
            <person name="Nagy L.G."/>
            <person name="Floudas D."/>
            <person name="Copeland A."/>
            <person name="Barry K.W."/>
            <person name="Cichocki N."/>
            <person name="Veneault-Fourrey C."/>
            <person name="LaButti K."/>
            <person name="Lindquist E.A."/>
            <person name="Lipzen A."/>
            <person name="Lundell T."/>
            <person name="Morin E."/>
            <person name="Murat C."/>
            <person name="Riley R."/>
            <person name="Ohm R."/>
            <person name="Sun H."/>
            <person name="Tunlid A."/>
            <person name="Henrissat B."/>
            <person name="Grigoriev I.V."/>
            <person name="Hibbett D.S."/>
            <person name="Martin F."/>
        </authorList>
    </citation>
    <scope>NUCLEOTIDE SEQUENCE [LARGE SCALE GENOMIC DNA]</scope>
    <source>
        <strain evidence="12">Zn</strain>
    </source>
</reference>
<dbReference type="GO" id="GO:0006508">
    <property type="term" value="P:proteolysis"/>
    <property type="evidence" value="ECO:0007669"/>
    <property type="project" value="UniProtKB-KW"/>
</dbReference>
<dbReference type="PANTHER" id="PTHR11804:SF84">
    <property type="entry name" value="SACCHAROLYSIN"/>
    <property type="match status" value="1"/>
</dbReference>
<name>A0A0C3HZA8_OIDMZ</name>
<evidence type="ECO:0000256" key="4">
    <source>
        <dbReference type="ARBA" id="ARBA00022670"/>
    </source>
</evidence>
<dbReference type="PANTHER" id="PTHR11804">
    <property type="entry name" value="PROTEASE M3 THIMET OLIGOPEPTIDASE-RELATED"/>
    <property type="match status" value="1"/>
</dbReference>
<dbReference type="Pfam" id="PF01432">
    <property type="entry name" value="Peptidase_M3"/>
    <property type="match status" value="1"/>
</dbReference>
<feature type="domain" description="Peptidase M3A/M3B catalytic" evidence="10">
    <location>
        <begin position="225"/>
        <end position="696"/>
    </location>
</feature>
<reference evidence="11 12" key="1">
    <citation type="submission" date="2014-04" db="EMBL/GenBank/DDBJ databases">
        <authorList>
            <consortium name="DOE Joint Genome Institute"/>
            <person name="Kuo A."/>
            <person name="Martino E."/>
            <person name="Perotto S."/>
            <person name="Kohler A."/>
            <person name="Nagy L.G."/>
            <person name="Floudas D."/>
            <person name="Copeland A."/>
            <person name="Barry K.W."/>
            <person name="Cichocki N."/>
            <person name="Veneault-Fourrey C."/>
            <person name="LaButti K."/>
            <person name="Lindquist E.A."/>
            <person name="Lipzen A."/>
            <person name="Lundell T."/>
            <person name="Morin E."/>
            <person name="Murat C."/>
            <person name="Sun H."/>
            <person name="Tunlid A."/>
            <person name="Henrissat B."/>
            <person name="Grigoriev I.V."/>
            <person name="Hibbett D.S."/>
            <person name="Martin F."/>
            <person name="Nordberg H.P."/>
            <person name="Cantor M.N."/>
            <person name="Hua S.X."/>
        </authorList>
    </citation>
    <scope>NUCLEOTIDE SEQUENCE [LARGE SCALE GENOMIC DNA]</scope>
    <source>
        <strain evidence="11 12">Zn</strain>
    </source>
</reference>
<dbReference type="GO" id="GO:0006518">
    <property type="term" value="P:peptide metabolic process"/>
    <property type="evidence" value="ECO:0007669"/>
    <property type="project" value="TreeGrafter"/>
</dbReference>
<keyword evidence="5 9" id="KW-0479">Metal-binding</keyword>
<comment type="similarity">
    <text evidence="2 9">Belongs to the peptidase M3 family.</text>
</comment>
<evidence type="ECO:0000256" key="3">
    <source>
        <dbReference type="ARBA" id="ARBA00022490"/>
    </source>
</evidence>
<dbReference type="EMBL" id="KN832870">
    <property type="protein sequence ID" value="KIN08155.1"/>
    <property type="molecule type" value="Genomic_DNA"/>
</dbReference>
<evidence type="ECO:0000256" key="9">
    <source>
        <dbReference type="RuleBase" id="RU003435"/>
    </source>
</evidence>
<dbReference type="CDD" id="cd06455">
    <property type="entry name" value="M3A_TOP"/>
    <property type="match status" value="1"/>
</dbReference>
<evidence type="ECO:0000256" key="8">
    <source>
        <dbReference type="ARBA" id="ARBA00023049"/>
    </source>
</evidence>
<comment type="cofactor">
    <cofactor evidence="9">
        <name>Zn(2+)</name>
        <dbReference type="ChEBI" id="CHEBI:29105"/>
    </cofactor>
    <text evidence="9">Binds 1 zinc ion.</text>
</comment>
<evidence type="ECO:0000313" key="11">
    <source>
        <dbReference type="EMBL" id="KIN08155.1"/>
    </source>
</evidence>
<dbReference type="FunFam" id="3.40.390.10:FF:000006">
    <property type="entry name" value="Thimet oligopeptidase 1"/>
    <property type="match status" value="1"/>
</dbReference>
<dbReference type="GO" id="GO:0004222">
    <property type="term" value="F:metalloendopeptidase activity"/>
    <property type="evidence" value="ECO:0007669"/>
    <property type="project" value="InterPro"/>
</dbReference>
<dbReference type="STRING" id="913774.A0A0C3HZA8"/>
<dbReference type="Gene3D" id="1.10.1370.10">
    <property type="entry name" value="Neurolysin, domain 3"/>
    <property type="match status" value="1"/>
</dbReference>
<evidence type="ECO:0000256" key="5">
    <source>
        <dbReference type="ARBA" id="ARBA00022723"/>
    </source>
</evidence>
<accession>A0A0C3HZA8</accession>
<keyword evidence="6 9" id="KW-0378">Hydrolase</keyword>
<keyword evidence="7 9" id="KW-0862">Zinc</keyword>
<dbReference type="OrthoDB" id="534666at2759"/>
<keyword evidence="8 9" id="KW-0482">Metalloprotease</keyword>
<keyword evidence="4 9" id="KW-0645">Protease</keyword>
<protein>
    <recommendedName>
        <fullName evidence="10">Peptidase M3A/M3B catalytic domain-containing protein</fullName>
    </recommendedName>
</protein>
<dbReference type="FunFam" id="1.20.1050.40:FF:000001">
    <property type="entry name" value="Thimet oligopeptidase 1"/>
    <property type="match status" value="1"/>
</dbReference>
<dbReference type="GO" id="GO:0046872">
    <property type="term" value="F:metal ion binding"/>
    <property type="evidence" value="ECO:0007669"/>
    <property type="project" value="UniProtKB-UniRule"/>
</dbReference>
<dbReference type="HOGENOM" id="CLU_001805_1_1_1"/>
<dbReference type="SUPFAM" id="SSF55486">
    <property type="entry name" value="Metalloproteases ('zincins'), catalytic domain"/>
    <property type="match status" value="1"/>
</dbReference>
<dbReference type="InterPro" id="IPR024079">
    <property type="entry name" value="MetalloPept_cat_dom_sf"/>
</dbReference>
<dbReference type="InterPro" id="IPR024077">
    <property type="entry name" value="Neurolysin/TOP_dom2"/>
</dbReference>
<sequence length="700" mass="79218">MAPKQYRQPPQAPPSFTATPTSLLEDARAICGTTRSLLDKIAAEITPETATFENVVLPIAQDEDKAGLQNRIIGFYQAVSGDAQLRTASSQAEELIDEFTIEASMREDIFKLVDAAFKKGEKLDPESQRLLEKERKSYITNGLGIPAGPQRDRFKEIKKRLSQISIEFQKNLNEEHGGIWFTHKQLEGVPNDVVVGLETGHDANEGKVRLTFKYPDLYPTLKFALDPEVRQKVFIENENKCNQNVALFTEAIILRDEAGRLLGYPDWASFRIEDKMAKTPKTVTDFLDDLRVQLAPGGEKESAHLKEIKAADLKSRGMEATNDGNYYLWDHRFYNRLMVEQEFSIDEQKIAEYFPLQSTIEGMLGIFEDLFGFVFVEIQPEDRVKLSENGKDDVAWHPDVKVFSVWDDEDEGGSFVGYLYLDLHPRQGKYGHAANFSLQPGYILPNGTRRYPATALVCNFSKPTPTKPSLLKHDEVVTLFHELGHGIHDLAGRTRYSRFHGTSVVRDFVEAPSQMLENWCWTPSVLRSLSKHYQTGEPIPDDLIAKQVASQHVNEALFQLRQLHFGIFDMTVHTPKSHDQAEKTKYSELYNELRTQIAGLNGPEALGMDSSWGNGQATFGHLIGGYDAGYYGYLSSQVYSTDMFYSVFKKDPMSKAEGRRYRHMVLEKGGSQEEMKTLEDFLGRPPSTKAFYEDLGLASK</sequence>
<evidence type="ECO:0000256" key="1">
    <source>
        <dbReference type="ARBA" id="ARBA00004496"/>
    </source>
</evidence>
<proteinExistence type="inferred from homology"/>
<gene>
    <name evidence="11" type="ORF">OIDMADRAFT_175021</name>
</gene>
<organism evidence="11 12">
    <name type="scientific">Oidiodendron maius (strain Zn)</name>
    <dbReference type="NCBI Taxonomy" id="913774"/>
    <lineage>
        <taxon>Eukaryota</taxon>
        <taxon>Fungi</taxon>
        <taxon>Dikarya</taxon>
        <taxon>Ascomycota</taxon>
        <taxon>Pezizomycotina</taxon>
        <taxon>Leotiomycetes</taxon>
        <taxon>Leotiomycetes incertae sedis</taxon>
        <taxon>Myxotrichaceae</taxon>
        <taxon>Oidiodendron</taxon>
    </lineage>
</organism>
<keyword evidence="12" id="KW-1185">Reference proteome</keyword>
<dbReference type="MEROPS" id="M03.009"/>
<evidence type="ECO:0000256" key="2">
    <source>
        <dbReference type="ARBA" id="ARBA00006040"/>
    </source>
</evidence>
<dbReference type="InterPro" id="IPR024080">
    <property type="entry name" value="Neurolysin/TOP_N"/>
</dbReference>